<evidence type="ECO:0000256" key="1">
    <source>
        <dbReference type="SAM" id="SignalP"/>
    </source>
</evidence>
<feature type="signal peptide" evidence="1">
    <location>
        <begin position="1"/>
        <end position="19"/>
    </location>
</feature>
<accession>A0A5M9HCE0</accession>
<comment type="caution">
    <text evidence="2">The sequence shown here is derived from an EMBL/GenBank/DDBJ whole genome shotgun (WGS) entry which is preliminary data.</text>
</comment>
<proteinExistence type="predicted"/>
<dbReference type="OrthoDB" id="648040at2"/>
<keyword evidence="1" id="KW-0732">Signal</keyword>
<evidence type="ECO:0008006" key="4">
    <source>
        <dbReference type="Google" id="ProtNLM"/>
    </source>
</evidence>
<dbReference type="Proteomes" id="UP000322918">
    <property type="component" value="Unassembled WGS sequence"/>
</dbReference>
<evidence type="ECO:0000313" key="3">
    <source>
        <dbReference type="Proteomes" id="UP000322918"/>
    </source>
</evidence>
<protein>
    <recommendedName>
        <fullName evidence="4">Outer membrane protein beta-barrel domain-containing protein</fullName>
    </recommendedName>
</protein>
<keyword evidence="3" id="KW-1185">Reference proteome</keyword>
<dbReference type="RefSeq" id="WP_141815263.1">
    <property type="nucleotide sequence ID" value="NZ_VFPL01000001.1"/>
</dbReference>
<dbReference type="EMBL" id="VWNE01000012">
    <property type="protein sequence ID" value="KAA8483321.1"/>
    <property type="molecule type" value="Genomic_DNA"/>
</dbReference>
<sequence length="228" mass="25015">MTRLLLLFTFCSFVSLVSAQENFRRYTIGAFAGITTNSSDLPKAGNETVFGGGAEIYLTKFLSGGMSFQKGKLSGSENRSTQRYFLNEFTAISFNSKVHLGQFIGRNKGRYQVNNEGLPKRVLKGIYLGTGGGLLNSSQSRIQRTPLAGAASYIYVGQNKNKELFIPAMLGLDIHTSQEPGLIFTVQYTMNFVLGDNMDGYLISGSKNDTFSTLSLGIKYAFGRLQLN</sequence>
<name>A0A5M9HCE0_9SPHI</name>
<reference evidence="2 3" key="1">
    <citation type="submission" date="2019-09" db="EMBL/GenBank/DDBJ databases">
        <title>Pararcticibacter amylolyticus gen. nov., sp. nov., isolated from a rottenly hemp rope, and reclassification of Pedobacter tournemirensis as Pararcticibacter tournemirensis comb. nov.</title>
        <authorList>
            <person name="Cai Y."/>
        </authorList>
    </citation>
    <scope>NUCLEOTIDE SEQUENCE [LARGE SCALE GENOMIC DNA]</scope>
    <source>
        <strain evidence="2 3">TF5-37.2-LB10</strain>
    </source>
</reference>
<feature type="chain" id="PRO_5024443225" description="Outer membrane protein beta-barrel domain-containing protein" evidence="1">
    <location>
        <begin position="20"/>
        <end position="228"/>
    </location>
</feature>
<dbReference type="AlphaFoldDB" id="A0A5M9HCE0"/>
<organism evidence="2 3">
    <name type="scientific">Arcticibacter tournemirensis</name>
    <dbReference type="NCBI Taxonomy" id="699437"/>
    <lineage>
        <taxon>Bacteria</taxon>
        <taxon>Pseudomonadati</taxon>
        <taxon>Bacteroidota</taxon>
        <taxon>Sphingobacteriia</taxon>
        <taxon>Sphingobacteriales</taxon>
        <taxon>Sphingobacteriaceae</taxon>
        <taxon>Arcticibacter</taxon>
    </lineage>
</organism>
<evidence type="ECO:0000313" key="2">
    <source>
        <dbReference type="EMBL" id="KAA8483321.1"/>
    </source>
</evidence>
<gene>
    <name evidence="2" type="ORF">F1649_09010</name>
</gene>